<dbReference type="FunFam" id="1.50.10.10:FF:000012">
    <property type="entry name" value="LanC-like protein 3"/>
    <property type="match status" value="1"/>
</dbReference>
<dbReference type="Pfam" id="PF05147">
    <property type="entry name" value="LANC_like"/>
    <property type="match status" value="1"/>
</dbReference>
<proteinExistence type="inferred from homology"/>
<dbReference type="Proteomes" id="UP000478052">
    <property type="component" value="Unassembled WGS sequence"/>
</dbReference>
<evidence type="ECO:0000256" key="3">
    <source>
        <dbReference type="PIRSR" id="PIRSR607822-1"/>
    </source>
</evidence>
<dbReference type="CDD" id="cd04794">
    <property type="entry name" value="euk_LANCL"/>
    <property type="match status" value="1"/>
</dbReference>
<keyword evidence="3" id="KW-0479">Metal-binding</keyword>
<dbReference type="Gene3D" id="1.50.10.10">
    <property type="match status" value="1"/>
</dbReference>
<dbReference type="InterPro" id="IPR020464">
    <property type="entry name" value="LanC-like_prot_euk"/>
</dbReference>
<accession>A0A6G0XE04</accession>
<evidence type="ECO:0000313" key="4">
    <source>
        <dbReference type="EMBL" id="KAF0738235.1"/>
    </source>
</evidence>
<dbReference type="OrthoDB" id="10257263at2759"/>
<dbReference type="EMBL" id="VUJU01007938">
    <property type="protein sequence ID" value="KAF0738235.1"/>
    <property type="molecule type" value="Genomic_DNA"/>
</dbReference>
<dbReference type="SUPFAM" id="SSF158745">
    <property type="entry name" value="LanC-like"/>
    <property type="match status" value="1"/>
</dbReference>
<feature type="binding site" evidence="3">
    <location>
        <position position="342"/>
    </location>
    <ligand>
        <name>Zn(2+)</name>
        <dbReference type="ChEBI" id="CHEBI:29105"/>
    </ligand>
</feature>
<protein>
    <recommendedName>
        <fullName evidence="2">LanC-like protein 3 homolog</fullName>
    </recommendedName>
</protein>
<evidence type="ECO:0000313" key="5">
    <source>
        <dbReference type="Proteomes" id="UP000478052"/>
    </source>
</evidence>
<dbReference type="AlphaFoldDB" id="A0A6G0XE04"/>
<dbReference type="PANTHER" id="PTHR12736">
    <property type="entry name" value="LANC-LIKE PROTEIN"/>
    <property type="match status" value="1"/>
</dbReference>
<dbReference type="GO" id="GO:0005975">
    <property type="term" value="P:carbohydrate metabolic process"/>
    <property type="evidence" value="ECO:0007669"/>
    <property type="project" value="InterPro"/>
</dbReference>
<dbReference type="PRINTS" id="PR01951">
    <property type="entry name" value="LANCEUKARYTE"/>
</dbReference>
<reference evidence="4 5" key="1">
    <citation type="submission" date="2019-08" db="EMBL/GenBank/DDBJ databases">
        <title>Whole genome of Aphis craccivora.</title>
        <authorList>
            <person name="Voronova N.V."/>
            <person name="Shulinski R.S."/>
            <person name="Bandarenka Y.V."/>
            <person name="Zhorov D.G."/>
            <person name="Warner D."/>
        </authorList>
    </citation>
    <scope>NUCLEOTIDE SEQUENCE [LARGE SCALE GENOMIC DNA]</scope>
    <source>
        <strain evidence="4">180601</strain>
        <tissue evidence="4">Whole Body</tissue>
    </source>
</reference>
<comment type="similarity">
    <text evidence="1">Belongs to the LanC-like protein family.</text>
</comment>
<dbReference type="InterPro" id="IPR012341">
    <property type="entry name" value="6hp_glycosidase-like_sf"/>
</dbReference>
<keyword evidence="5" id="KW-1185">Reference proteome</keyword>
<gene>
    <name evidence="4" type="ORF">FWK35_00031557</name>
</gene>
<dbReference type="GO" id="GO:0005886">
    <property type="term" value="C:plasma membrane"/>
    <property type="evidence" value="ECO:0007669"/>
    <property type="project" value="TreeGrafter"/>
</dbReference>
<dbReference type="GO" id="GO:0046872">
    <property type="term" value="F:metal ion binding"/>
    <property type="evidence" value="ECO:0007669"/>
    <property type="project" value="UniProtKB-KW"/>
</dbReference>
<organism evidence="4 5">
    <name type="scientific">Aphis craccivora</name>
    <name type="common">Cowpea aphid</name>
    <dbReference type="NCBI Taxonomy" id="307492"/>
    <lineage>
        <taxon>Eukaryota</taxon>
        <taxon>Metazoa</taxon>
        <taxon>Ecdysozoa</taxon>
        <taxon>Arthropoda</taxon>
        <taxon>Hexapoda</taxon>
        <taxon>Insecta</taxon>
        <taxon>Pterygota</taxon>
        <taxon>Neoptera</taxon>
        <taxon>Paraneoptera</taxon>
        <taxon>Hemiptera</taxon>
        <taxon>Sternorrhyncha</taxon>
        <taxon>Aphidomorpha</taxon>
        <taxon>Aphidoidea</taxon>
        <taxon>Aphididae</taxon>
        <taxon>Aphidini</taxon>
        <taxon>Aphis</taxon>
        <taxon>Aphis</taxon>
    </lineage>
</organism>
<keyword evidence="3" id="KW-0862">Zinc</keyword>
<dbReference type="InterPro" id="IPR007822">
    <property type="entry name" value="LANC-like"/>
</dbReference>
<dbReference type="GO" id="GO:0031179">
    <property type="term" value="P:peptide modification"/>
    <property type="evidence" value="ECO:0007669"/>
    <property type="project" value="InterPro"/>
</dbReference>
<dbReference type="PRINTS" id="PR01950">
    <property type="entry name" value="LANCSUPER"/>
</dbReference>
<name>A0A6G0XE04_APHCR</name>
<dbReference type="SMART" id="SM01260">
    <property type="entry name" value="LANC_like"/>
    <property type="match status" value="1"/>
</dbReference>
<evidence type="ECO:0000256" key="1">
    <source>
        <dbReference type="ARBA" id="ARBA00007179"/>
    </source>
</evidence>
<dbReference type="PANTHER" id="PTHR12736:SF7">
    <property type="entry name" value="LANC-LIKE PROTEIN 3"/>
    <property type="match status" value="1"/>
</dbReference>
<evidence type="ECO:0000256" key="2">
    <source>
        <dbReference type="ARBA" id="ARBA00069999"/>
    </source>
</evidence>
<feature type="binding site" evidence="3">
    <location>
        <position position="343"/>
    </location>
    <ligand>
        <name>Zn(2+)</name>
        <dbReference type="ChEBI" id="CHEBI:29105"/>
    </ligand>
</feature>
<feature type="binding site" evidence="3">
    <location>
        <position position="290"/>
    </location>
    <ligand>
        <name>Zn(2+)</name>
        <dbReference type="ChEBI" id="CHEBI:29105"/>
    </ligand>
</feature>
<comment type="caution">
    <text evidence="4">The sequence shown here is derived from an EMBL/GenBank/DDBJ whole genome shotgun (WGS) entry which is preliminary data.</text>
</comment>
<sequence length="421" mass="47834">MYKLVKINWKMSKRYFDNVFSDGQEVSPNMYYDFFKQNVYTLMEDISLNTSLSPDNDLYTGTTGIAYMYYHLATSEEFKNDSPVLLNKAVEVLRSMRQNSSEKYSSQFICGDAGVNAVNAVIFHKIGDDKTAEMYLKHFKNGLAVCKPINFFKPGGDELFVGRAGYLFGLLWLEKVFNRKIITDLDIIQLCLTIVESGRNYSKKNKSIFPLMYSYYNTEYLGAAHGLCTILQVLISFPCFIKKEQKALQDIKKCIDILISLQTTNGNFPCAMDELGSRKRPEKDELVHWCHGAPGSQIYFGVVYLLAKAYLVFKEPSYLECCLKCGDLVWTKGLLKKGPGLCHGIAGNGYVFLLLYRLTGDTKHLNRAVQFGKFIFTDECLQGSRRPDNLYSLYEGLAGTVCYLSDLTQPDKASFPFLDVF</sequence>